<name>A0A419SNH7_9BACL</name>
<comment type="function">
    <text evidence="1 3">Probably involved in ribonucleotide reductase function.</text>
</comment>
<dbReference type="PANTHER" id="PTHR37297">
    <property type="entry name" value="PROTEIN NRDI"/>
    <property type="match status" value="1"/>
</dbReference>
<dbReference type="AlphaFoldDB" id="A0A419SNH7"/>
<dbReference type="NCBIfam" id="TIGR00333">
    <property type="entry name" value="nrdI"/>
    <property type="match status" value="1"/>
</dbReference>
<dbReference type="EMBL" id="MCHY01000006">
    <property type="protein sequence ID" value="RKD25835.1"/>
    <property type="molecule type" value="Genomic_DNA"/>
</dbReference>
<comment type="caution">
    <text evidence="4">The sequence shown here is derived from an EMBL/GenBank/DDBJ whole genome shotgun (WGS) entry which is preliminary data.</text>
</comment>
<dbReference type="HAMAP" id="MF_00128">
    <property type="entry name" value="NrdI"/>
    <property type="match status" value="1"/>
</dbReference>
<keyword evidence="5" id="KW-1185">Reference proteome</keyword>
<evidence type="ECO:0000313" key="5">
    <source>
        <dbReference type="Proteomes" id="UP000284219"/>
    </source>
</evidence>
<accession>A0A419SNH7</accession>
<dbReference type="InterPro" id="IPR029039">
    <property type="entry name" value="Flavoprotein-like_sf"/>
</dbReference>
<proteinExistence type="inferred from homology"/>
<evidence type="ECO:0000256" key="1">
    <source>
        <dbReference type="ARBA" id="ARBA00003999"/>
    </source>
</evidence>
<evidence type="ECO:0000256" key="2">
    <source>
        <dbReference type="ARBA" id="ARBA00009942"/>
    </source>
</evidence>
<evidence type="ECO:0000256" key="3">
    <source>
        <dbReference type="HAMAP-Rule" id="MF_00128"/>
    </source>
</evidence>
<evidence type="ECO:0000313" key="4">
    <source>
        <dbReference type="EMBL" id="RKD25835.1"/>
    </source>
</evidence>
<dbReference type="Proteomes" id="UP000284219">
    <property type="component" value="Unassembled WGS sequence"/>
</dbReference>
<gene>
    <name evidence="3" type="primary">nrdI</name>
    <name evidence="4" type="ORF">BEP19_02560</name>
</gene>
<dbReference type="PIRSF" id="PIRSF005087">
    <property type="entry name" value="NrdI"/>
    <property type="match status" value="1"/>
</dbReference>
<comment type="similarity">
    <text evidence="2 3">Belongs to the NrdI family.</text>
</comment>
<protein>
    <recommendedName>
        <fullName evidence="3">Protein NrdI</fullName>
    </recommendedName>
</protein>
<reference evidence="4 5" key="1">
    <citation type="submission" date="2016-08" db="EMBL/GenBank/DDBJ databases">
        <title>Novel Firmicute Genomes.</title>
        <authorList>
            <person name="Poppleton D.I."/>
            <person name="Gribaldo S."/>
        </authorList>
    </citation>
    <scope>NUCLEOTIDE SEQUENCE [LARGE SCALE GENOMIC DNA]</scope>
    <source>
        <strain evidence="4 5">RAOx-1</strain>
    </source>
</reference>
<dbReference type="SUPFAM" id="SSF52218">
    <property type="entry name" value="Flavoproteins"/>
    <property type="match status" value="1"/>
</dbReference>
<organism evidence="4 5">
    <name type="scientific">Ammoniphilus oxalaticus</name>
    <dbReference type="NCBI Taxonomy" id="66863"/>
    <lineage>
        <taxon>Bacteria</taxon>
        <taxon>Bacillati</taxon>
        <taxon>Bacillota</taxon>
        <taxon>Bacilli</taxon>
        <taxon>Bacillales</taxon>
        <taxon>Paenibacillaceae</taxon>
        <taxon>Aneurinibacillus group</taxon>
        <taxon>Ammoniphilus</taxon>
    </lineage>
</organism>
<dbReference type="OrthoDB" id="350535at2"/>
<dbReference type="PANTHER" id="PTHR37297:SF1">
    <property type="entry name" value="PROTEIN NRDI"/>
    <property type="match status" value="1"/>
</dbReference>
<dbReference type="InterPro" id="IPR004465">
    <property type="entry name" value="RNR_NrdI"/>
</dbReference>
<dbReference type="GO" id="GO:0010181">
    <property type="term" value="F:FMN binding"/>
    <property type="evidence" value="ECO:0007669"/>
    <property type="project" value="InterPro"/>
</dbReference>
<dbReference type="Gene3D" id="3.40.50.360">
    <property type="match status" value="1"/>
</dbReference>
<dbReference type="RefSeq" id="WP_120188514.1">
    <property type="nucleotide sequence ID" value="NZ_MCHY01000006.1"/>
</dbReference>
<sequence>MMIYFSSMTGNVRRFVKKTGLPVKEIMPGTIAEEPYILITYTFGFGEVPTPIREFLNSNGHLLRGVAVSGNRNWGANFGMAGDLIAEEFEVPLLHKFELSGTAQDIEQFKREVELLCVTFSLITK</sequence>
<dbReference type="InterPro" id="IPR020852">
    <property type="entry name" value="RNR_Ib_NrdI_bac"/>
</dbReference>
<dbReference type="Pfam" id="PF07972">
    <property type="entry name" value="Flavodoxin_NdrI"/>
    <property type="match status" value="1"/>
</dbReference>